<evidence type="ECO:0000256" key="3">
    <source>
        <dbReference type="ARBA" id="ARBA00022741"/>
    </source>
</evidence>
<dbReference type="GO" id="GO:0006281">
    <property type="term" value="P:DNA repair"/>
    <property type="evidence" value="ECO:0007669"/>
    <property type="project" value="InterPro"/>
</dbReference>
<name>A0A6A6H0Y8_VIRVR</name>
<organism evidence="10 11">
    <name type="scientific">Viridothelium virens</name>
    <name type="common">Speckled blister lichen</name>
    <name type="synonym">Trypethelium virens</name>
    <dbReference type="NCBI Taxonomy" id="1048519"/>
    <lineage>
        <taxon>Eukaryota</taxon>
        <taxon>Fungi</taxon>
        <taxon>Dikarya</taxon>
        <taxon>Ascomycota</taxon>
        <taxon>Pezizomycotina</taxon>
        <taxon>Dothideomycetes</taxon>
        <taxon>Dothideomycetes incertae sedis</taxon>
        <taxon>Trypetheliales</taxon>
        <taxon>Trypetheliaceae</taxon>
        <taxon>Viridothelium</taxon>
    </lineage>
</organism>
<dbReference type="AlphaFoldDB" id="A0A6A6H0Y8"/>
<comment type="subcellular location">
    <subcellularLocation>
        <location evidence="1">Nucleus</location>
    </subcellularLocation>
</comment>
<keyword evidence="3" id="KW-0547">Nucleotide-binding</keyword>
<evidence type="ECO:0000313" key="11">
    <source>
        <dbReference type="Proteomes" id="UP000800092"/>
    </source>
</evidence>
<feature type="region of interest" description="Disordered" evidence="8">
    <location>
        <begin position="734"/>
        <end position="773"/>
    </location>
</feature>
<dbReference type="GO" id="GO:0005634">
    <property type="term" value="C:nucleus"/>
    <property type="evidence" value="ECO:0007669"/>
    <property type="project" value="UniProtKB-SubCell"/>
</dbReference>
<keyword evidence="7" id="KW-0131">Cell cycle</keyword>
<feature type="compositionally biased region" description="Basic and acidic residues" evidence="8">
    <location>
        <begin position="54"/>
        <end position="68"/>
    </location>
</feature>
<feature type="compositionally biased region" description="Polar residues" evidence="8">
    <location>
        <begin position="100"/>
        <end position="126"/>
    </location>
</feature>
<feature type="compositionally biased region" description="Polar residues" evidence="8">
    <location>
        <begin position="23"/>
        <end position="35"/>
    </location>
</feature>
<dbReference type="Proteomes" id="UP000800092">
    <property type="component" value="Unassembled WGS sequence"/>
</dbReference>
<feature type="compositionally biased region" description="Polar residues" evidence="8">
    <location>
        <begin position="80"/>
        <end position="91"/>
    </location>
</feature>
<dbReference type="Gene3D" id="3.40.50.300">
    <property type="entry name" value="P-loop containing nucleotide triphosphate hydrolases"/>
    <property type="match status" value="1"/>
</dbReference>
<gene>
    <name evidence="10" type="ORF">EV356DRAFT_506751</name>
</gene>
<sequence>MGRTRKGRTAIVVSSGEEELPPTVSTTQHPGTRSNAPPLIGSQKRKLPNRSRRAVSEAQHHPEVEARCDSAPNEAATETGGVTSPNGQTRSFVGPKETGKPQTGNKTLYSFFNAATQKQQSRLSSSPEKEDIQEAIEDDIENDKPRSRSTSCTPYEKAAVTKKRTRSALGQSSIVREVDSFPVASQKFLKTRDGKKAVSTSKPNNHTIQVDGRPWTDKYSPSNLDELAVHKKKVSDVTHWLKAVFTGLDRKRLLVLKGPAGSGKTTTVSLLAEFLQFKLHEWKNPSTSDFASDDYVSVLTHFEDYIGRTGQFGALELGSVDDEHAVLKKEGVSSSPPAQHSGREAILIEEFPNTYMRSTSALHAFRATIQQFLAINTPSVASVASLRSDHLENIKPLIMIISETQVSTSTSVAESFTAQRLLGSEILHHAGTSVFDFKPVAPTFLTKALELVVVKEARQSGRRRTPAPPLLKTLAETGDIRSAISTLEFLCVRGDEGEGWGSKIAFTKPKRAPKEQPLTNIEQESLKMISNRGGSLDLFHGLGKVLYNKRQDPSPTEPPVAQPPSYLPQHRRLKVPENDVDELLDEIGADVDTFVSALHENYALSCSGLTPEDTLDCIDACMESLSDADILTPNRLGSGNRTFQNIASDTLRQSEVSFHVSVRGLLFALPIPVKRVAPPPGISDGQTKKSGHQDAFKMFFPASVKLWRRREEIEDLSEFLVTRLQRGHDLQPTKTVSSNMFTRNAVSTPSASATPTKGDGDSTSQTRLGSGSPARIDGVLEYLPYMAILQRCRGTLLNLQGLEDVTRFRGVGLVTEDEQDDLDVAPREPHVPTGDEQKVEKLVLSDDDIED</sequence>
<feature type="compositionally biased region" description="Polar residues" evidence="8">
    <location>
        <begin position="198"/>
        <end position="208"/>
    </location>
</feature>
<feature type="region of interest" description="Disordered" evidence="8">
    <location>
        <begin position="1"/>
        <end position="169"/>
    </location>
</feature>
<keyword evidence="5" id="KW-0067">ATP-binding</keyword>
<feature type="compositionally biased region" description="Pro residues" evidence="8">
    <location>
        <begin position="555"/>
        <end position="566"/>
    </location>
</feature>
<keyword evidence="11" id="KW-1185">Reference proteome</keyword>
<evidence type="ECO:0000259" key="9">
    <source>
        <dbReference type="Pfam" id="PF25812"/>
    </source>
</evidence>
<feature type="compositionally biased region" description="Basic and acidic residues" evidence="8">
    <location>
        <begin position="824"/>
        <end position="844"/>
    </location>
</feature>
<dbReference type="PANTHER" id="PTHR12172">
    <property type="entry name" value="CELL CYCLE CHECKPOINT PROTEIN RAD17"/>
    <property type="match status" value="1"/>
</dbReference>
<feature type="region of interest" description="Disordered" evidence="8">
    <location>
        <begin position="192"/>
        <end position="214"/>
    </location>
</feature>
<keyword evidence="6" id="KW-0539">Nucleus</keyword>
<accession>A0A6A6H0Y8</accession>
<evidence type="ECO:0000256" key="2">
    <source>
        <dbReference type="ARBA" id="ARBA00006168"/>
    </source>
</evidence>
<evidence type="ECO:0000256" key="5">
    <source>
        <dbReference type="ARBA" id="ARBA00022840"/>
    </source>
</evidence>
<evidence type="ECO:0000256" key="7">
    <source>
        <dbReference type="ARBA" id="ARBA00023306"/>
    </source>
</evidence>
<proteinExistence type="inferred from homology"/>
<feature type="compositionally biased region" description="Basic residues" evidence="8">
    <location>
        <begin position="43"/>
        <end position="53"/>
    </location>
</feature>
<dbReference type="GO" id="GO:0003689">
    <property type="term" value="F:DNA clamp loader activity"/>
    <property type="evidence" value="ECO:0007669"/>
    <property type="project" value="TreeGrafter"/>
</dbReference>
<reference evidence="10" key="1">
    <citation type="journal article" date="2020" name="Stud. Mycol.">
        <title>101 Dothideomycetes genomes: a test case for predicting lifestyles and emergence of pathogens.</title>
        <authorList>
            <person name="Haridas S."/>
            <person name="Albert R."/>
            <person name="Binder M."/>
            <person name="Bloem J."/>
            <person name="Labutti K."/>
            <person name="Salamov A."/>
            <person name="Andreopoulos B."/>
            <person name="Baker S."/>
            <person name="Barry K."/>
            <person name="Bills G."/>
            <person name="Bluhm B."/>
            <person name="Cannon C."/>
            <person name="Castanera R."/>
            <person name="Culley D."/>
            <person name="Daum C."/>
            <person name="Ezra D."/>
            <person name="Gonzalez J."/>
            <person name="Henrissat B."/>
            <person name="Kuo A."/>
            <person name="Liang C."/>
            <person name="Lipzen A."/>
            <person name="Lutzoni F."/>
            <person name="Magnuson J."/>
            <person name="Mondo S."/>
            <person name="Nolan M."/>
            <person name="Ohm R."/>
            <person name="Pangilinan J."/>
            <person name="Park H.-J."/>
            <person name="Ramirez L."/>
            <person name="Alfaro M."/>
            <person name="Sun H."/>
            <person name="Tritt A."/>
            <person name="Yoshinaga Y."/>
            <person name="Zwiers L.-H."/>
            <person name="Turgeon B."/>
            <person name="Goodwin S."/>
            <person name="Spatafora J."/>
            <person name="Crous P."/>
            <person name="Grigoriev I."/>
        </authorList>
    </citation>
    <scope>NUCLEOTIDE SEQUENCE</scope>
    <source>
        <strain evidence="10">Tuck. ex Michener</strain>
    </source>
</reference>
<evidence type="ECO:0000256" key="4">
    <source>
        <dbReference type="ARBA" id="ARBA00022763"/>
    </source>
</evidence>
<evidence type="ECO:0000256" key="6">
    <source>
        <dbReference type="ARBA" id="ARBA00023242"/>
    </source>
</evidence>
<dbReference type="InterPro" id="IPR004582">
    <property type="entry name" value="Checkpoint_prot_Rad17_Rad24"/>
</dbReference>
<feature type="domain" description="Checkpoint protein RAD24-like helical bundle" evidence="9">
    <location>
        <begin position="535"/>
        <end position="634"/>
    </location>
</feature>
<dbReference type="OrthoDB" id="10265971at2759"/>
<dbReference type="SUPFAM" id="SSF52540">
    <property type="entry name" value="P-loop containing nucleoside triphosphate hydrolases"/>
    <property type="match status" value="1"/>
</dbReference>
<feature type="compositionally biased region" description="Polar residues" evidence="8">
    <location>
        <begin position="734"/>
        <end position="769"/>
    </location>
</feature>
<dbReference type="Pfam" id="PF25812">
    <property type="entry name" value="RAD24_helical"/>
    <property type="match status" value="1"/>
</dbReference>
<evidence type="ECO:0000256" key="1">
    <source>
        <dbReference type="ARBA" id="ARBA00004123"/>
    </source>
</evidence>
<dbReference type="InterPro" id="IPR027417">
    <property type="entry name" value="P-loop_NTPase"/>
</dbReference>
<keyword evidence="4" id="KW-0227">DNA damage</keyword>
<dbReference type="Pfam" id="PF03215">
    <property type="entry name" value="Rad17"/>
    <property type="match status" value="1"/>
</dbReference>
<dbReference type="GO" id="GO:0005524">
    <property type="term" value="F:ATP binding"/>
    <property type="evidence" value="ECO:0007669"/>
    <property type="project" value="UniProtKB-KW"/>
</dbReference>
<feature type="region of interest" description="Disordered" evidence="8">
    <location>
        <begin position="819"/>
        <end position="851"/>
    </location>
</feature>
<dbReference type="EMBL" id="ML991825">
    <property type="protein sequence ID" value="KAF2231547.1"/>
    <property type="molecule type" value="Genomic_DNA"/>
</dbReference>
<dbReference type="GO" id="GO:0033314">
    <property type="term" value="P:mitotic DNA replication checkpoint signaling"/>
    <property type="evidence" value="ECO:0007669"/>
    <property type="project" value="TreeGrafter"/>
</dbReference>
<dbReference type="GO" id="GO:0000077">
    <property type="term" value="P:DNA damage checkpoint signaling"/>
    <property type="evidence" value="ECO:0007669"/>
    <property type="project" value="TreeGrafter"/>
</dbReference>
<comment type="similarity">
    <text evidence="2">Belongs to the rad17/RAD24 family.</text>
</comment>
<dbReference type="GO" id="GO:0003682">
    <property type="term" value="F:chromatin binding"/>
    <property type="evidence" value="ECO:0007669"/>
    <property type="project" value="TreeGrafter"/>
</dbReference>
<dbReference type="PANTHER" id="PTHR12172:SF0">
    <property type="entry name" value="CELL CYCLE CHECKPOINT PROTEIN RAD17"/>
    <property type="match status" value="1"/>
</dbReference>
<feature type="region of interest" description="Disordered" evidence="8">
    <location>
        <begin position="548"/>
        <end position="567"/>
    </location>
</feature>
<evidence type="ECO:0000313" key="10">
    <source>
        <dbReference type="EMBL" id="KAF2231547.1"/>
    </source>
</evidence>
<dbReference type="InterPro" id="IPR057927">
    <property type="entry name" value="RAD24-like_helical"/>
</dbReference>
<evidence type="ECO:0000256" key="8">
    <source>
        <dbReference type="SAM" id="MobiDB-lite"/>
    </source>
</evidence>
<protein>
    <recommendedName>
        <fullName evidence="9">Checkpoint protein RAD24-like helical bundle domain-containing protein</fullName>
    </recommendedName>
</protein>